<feature type="domain" description="Glutamine amidotransferase type-2" evidence="9">
    <location>
        <begin position="2"/>
        <end position="191"/>
    </location>
</feature>
<dbReference type="Pfam" id="PF00733">
    <property type="entry name" value="Asn_synthase"/>
    <property type="match status" value="1"/>
</dbReference>
<dbReference type="GO" id="GO:0006529">
    <property type="term" value="P:asparagine biosynthetic process"/>
    <property type="evidence" value="ECO:0007669"/>
    <property type="project" value="UniProtKB-KW"/>
</dbReference>
<dbReference type="Proteomes" id="UP000233387">
    <property type="component" value="Unassembled WGS sequence"/>
</dbReference>
<dbReference type="GO" id="GO:0004066">
    <property type="term" value="F:asparagine synthase (glutamine-hydrolyzing) activity"/>
    <property type="evidence" value="ECO:0007669"/>
    <property type="project" value="UniProtKB-EC"/>
</dbReference>
<dbReference type="InterPro" id="IPR014729">
    <property type="entry name" value="Rossmann-like_a/b/a_fold"/>
</dbReference>
<dbReference type="OrthoDB" id="9763290at2"/>
<sequence length="591" mass="69404">MCGLHCVIDFAYKVLPTSIEKMLANTLHRGSDATEYTTIQENDYQIFLGHNLLQINTTNPLATQPFSDEQKRFWLIFNGEIYNFKEIDRKFNFENKSQSDTETLWNYLQKVSENPALWGELEGIFAFIFYDNQRKILLSARDEWGVKPLYLYQDTQKWIFTSEVQSFWASGLLSPQIRKSAITEYVLYKFALPPNTFFEKIHIHPTALRIYSFEKDQAREFSYSFKKAYVSADWNKSFILGQTEHLLEQAIHNQVQGAYAPALLLSGGVDSTLLLALAKKLGYELPAFSFWVSEPKFTQDNFFTQKAQKIYGAKVEKVEINEKDATLLPELICKMDYPVADSAFLATFLLSQKAHWQGFRVLWSGAGADELFAGYHRHWAFKLYLTMPKWWLKLKKIFTFLPKNRLQRKFLENISYSQTFLNFASLDILQPKKHSNFAEISNLQEALQWEMKYYLQADLLKINDLWGMRNSLEIRVPYLDKNLSDWALQIPAEIRLKHGKKWILKEILRKNKGEIFTSRKKEGLGIPFGIWLKKTSNKHLWAFVDEKQNPLFEFISQERVKFLLHNHQHHKADFTSELFALYVLAEWLKQK</sequence>
<evidence type="ECO:0000256" key="4">
    <source>
        <dbReference type="ARBA" id="ARBA00022741"/>
    </source>
</evidence>
<evidence type="ECO:0000256" key="6">
    <source>
        <dbReference type="ARBA" id="ARBA00048741"/>
    </source>
</evidence>
<keyword evidence="7" id="KW-0315">Glutamine amidotransferase</keyword>
<feature type="binding site" evidence="8">
    <location>
        <begin position="364"/>
        <end position="365"/>
    </location>
    <ligand>
        <name>ATP</name>
        <dbReference type="ChEBI" id="CHEBI:30616"/>
    </ligand>
</feature>
<keyword evidence="5 8" id="KW-0067">ATP-binding</keyword>
<dbReference type="EMBL" id="NKXO01000020">
    <property type="protein sequence ID" value="PKQ69295.1"/>
    <property type="molecule type" value="Genomic_DNA"/>
</dbReference>
<dbReference type="InterPro" id="IPR051786">
    <property type="entry name" value="ASN_synthetase/amidase"/>
</dbReference>
<dbReference type="NCBIfam" id="TIGR01536">
    <property type="entry name" value="asn_synth_AEB"/>
    <property type="match status" value="1"/>
</dbReference>
<dbReference type="Gene3D" id="3.60.20.10">
    <property type="entry name" value="Glutamine Phosphoribosylpyrophosphate, subunit 1, domain 1"/>
    <property type="match status" value="1"/>
</dbReference>
<dbReference type="PANTHER" id="PTHR43284">
    <property type="entry name" value="ASPARAGINE SYNTHETASE (GLUTAMINE-HYDROLYZING)"/>
    <property type="match status" value="1"/>
</dbReference>
<keyword evidence="7" id="KW-0061">Asparagine biosynthesis</keyword>
<comment type="pathway">
    <text evidence="1">Amino-acid biosynthesis; L-asparagine biosynthesis; L-asparagine from L-aspartate (L-Gln route): step 1/1.</text>
</comment>
<dbReference type="SUPFAM" id="SSF52402">
    <property type="entry name" value="Adenine nucleotide alpha hydrolases-like"/>
    <property type="match status" value="1"/>
</dbReference>
<dbReference type="RefSeq" id="WP_101358719.1">
    <property type="nucleotide sequence ID" value="NZ_NKXO01000020.1"/>
</dbReference>
<evidence type="ECO:0000313" key="10">
    <source>
        <dbReference type="EMBL" id="PKQ69295.1"/>
    </source>
</evidence>
<evidence type="ECO:0000259" key="9">
    <source>
        <dbReference type="PROSITE" id="PS51278"/>
    </source>
</evidence>
<evidence type="ECO:0000256" key="2">
    <source>
        <dbReference type="ARBA" id="ARBA00005752"/>
    </source>
</evidence>
<keyword evidence="11" id="KW-1185">Reference proteome</keyword>
<dbReference type="PANTHER" id="PTHR43284:SF1">
    <property type="entry name" value="ASPARAGINE SYNTHETASE"/>
    <property type="match status" value="1"/>
</dbReference>
<dbReference type="SUPFAM" id="SSF56235">
    <property type="entry name" value="N-terminal nucleophile aminohydrolases (Ntn hydrolases)"/>
    <property type="match status" value="1"/>
</dbReference>
<feature type="active site" description="For GATase activity" evidence="7">
    <location>
        <position position="2"/>
    </location>
</feature>
<evidence type="ECO:0000256" key="5">
    <source>
        <dbReference type="ARBA" id="ARBA00022840"/>
    </source>
</evidence>
<feature type="binding site" evidence="8">
    <location>
        <position position="264"/>
    </location>
    <ligand>
        <name>ATP</name>
        <dbReference type="ChEBI" id="CHEBI:30616"/>
    </ligand>
</feature>
<feature type="binding site" evidence="8">
    <location>
        <position position="100"/>
    </location>
    <ligand>
        <name>L-glutamine</name>
        <dbReference type="ChEBI" id="CHEBI:58359"/>
    </ligand>
</feature>
<gene>
    <name evidence="10" type="ORF">Rain11_1448</name>
</gene>
<dbReference type="GO" id="GO:0005524">
    <property type="term" value="F:ATP binding"/>
    <property type="evidence" value="ECO:0007669"/>
    <property type="project" value="UniProtKB-KW"/>
</dbReference>
<name>A0A2N3IG59_9BACT</name>
<evidence type="ECO:0000256" key="7">
    <source>
        <dbReference type="PIRSR" id="PIRSR001589-1"/>
    </source>
</evidence>
<dbReference type="InterPro" id="IPR029055">
    <property type="entry name" value="Ntn_hydrolases_N"/>
</dbReference>
<evidence type="ECO:0000256" key="3">
    <source>
        <dbReference type="ARBA" id="ARBA00012737"/>
    </source>
</evidence>
<dbReference type="AlphaFoldDB" id="A0A2N3IG59"/>
<dbReference type="Gene3D" id="3.40.50.620">
    <property type="entry name" value="HUPs"/>
    <property type="match status" value="1"/>
</dbReference>
<comment type="catalytic activity">
    <reaction evidence="6">
        <text>L-aspartate + L-glutamine + ATP + H2O = L-asparagine + L-glutamate + AMP + diphosphate + H(+)</text>
        <dbReference type="Rhea" id="RHEA:12228"/>
        <dbReference type="ChEBI" id="CHEBI:15377"/>
        <dbReference type="ChEBI" id="CHEBI:15378"/>
        <dbReference type="ChEBI" id="CHEBI:29985"/>
        <dbReference type="ChEBI" id="CHEBI:29991"/>
        <dbReference type="ChEBI" id="CHEBI:30616"/>
        <dbReference type="ChEBI" id="CHEBI:33019"/>
        <dbReference type="ChEBI" id="CHEBI:58048"/>
        <dbReference type="ChEBI" id="CHEBI:58359"/>
        <dbReference type="ChEBI" id="CHEBI:456215"/>
        <dbReference type="EC" id="6.3.5.4"/>
    </reaction>
</comment>
<dbReference type="InterPro" id="IPR001962">
    <property type="entry name" value="Asn_synthase"/>
</dbReference>
<evidence type="ECO:0000256" key="8">
    <source>
        <dbReference type="PIRSR" id="PIRSR001589-2"/>
    </source>
</evidence>
<proteinExistence type="inferred from homology"/>
<comment type="caution">
    <text evidence="10">The sequence shown here is derived from an EMBL/GenBank/DDBJ whole genome shotgun (WGS) entry which is preliminary data.</text>
</comment>
<protein>
    <recommendedName>
        <fullName evidence="3">asparagine synthase (glutamine-hydrolyzing)</fullName>
        <ecNumber evidence="3">6.3.5.4</ecNumber>
    </recommendedName>
</protein>
<dbReference type="Pfam" id="PF13537">
    <property type="entry name" value="GATase_7"/>
    <property type="match status" value="1"/>
</dbReference>
<dbReference type="InterPro" id="IPR017932">
    <property type="entry name" value="GATase_2_dom"/>
</dbReference>
<keyword evidence="4 8" id="KW-0547">Nucleotide-binding</keyword>
<evidence type="ECO:0000256" key="1">
    <source>
        <dbReference type="ARBA" id="ARBA00005187"/>
    </source>
</evidence>
<dbReference type="CDD" id="cd01991">
    <property type="entry name" value="Asn_synthase_B_C"/>
    <property type="match status" value="1"/>
</dbReference>
<accession>A0A2N3IG59</accession>
<organism evidence="10 11">
    <name type="scientific">Raineya orbicola</name>
    <dbReference type="NCBI Taxonomy" id="2016530"/>
    <lineage>
        <taxon>Bacteria</taxon>
        <taxon>Pseudomonadati</taxon>
        <taxon>Bacteroidota</taxon>
        <taxon>Cytophagia</taxon>
        <taxon>Cytophagales</taxon>
        <taxon>Raineyaceae</taxon>
        <taxon>Raineya</taxon>
    </lineage>
</organism>
<keyword evidence="7" id="KW-0028">Amino-acid biosynthesis</keyword>
<dbReference type="PROSITE" id="PS51278">
    <property type="entry name" value="GATASE_TYPE_2"/>
    <property type="match status" value="1"/>
</dbReference>
<dbReference type="PIRSF" id="PIRSF001589">
    <property type="entry name" value="Asn_synthetase_glu-h"/>
    <property type="match status" value="1"/>
</dbReference>
<evidence type="ECO:0000313" key="11">
    <source>
        <dbReference type="Proteomes" id="UP000233387"/>
    </source>
</evidence>
<dbReference type="InterPro" id="IPR006426">
    <property type="entry name" value="Asn_synth_AEB"/>
</dbReference>
<feature type="binding site" evidence="8">
    <location>
        <position position="292"/>
    </location>
    <ligand>
        <name>ATP</name>
        <dbReference type="ChEBI" id="CHEBI:30616"/>
    </ligand>
</feature>
<comment type="similarity">
    <text evidence="2">Belongs to the asparagine synthetase family.</text>
</comment>
<dbReference type="EC" id="6.3.5.4" evidence="3"/>
<reference evidence="10 11" key="1">
    <citation type="submission" date="2017-06" db="EMBL/GenBank/DDBJ databases">
        <title>Raineya orbicola gen. nov., sp. nov. a slightly thermophilic bacterium of the phylum Bacteroidetes and the description of Raineyaceae fam. nov.</title>
        <authorList>
            <person name="Albuquerque L."/>
            <person name="Polonia A.R.M."/>
            <person name="Barroso C."/>
            <person name="Froufe H.J.C."/>
            <person name="Lage O."/>
            <person name="Lobo-Da-Cunha A."/>
            <person name="Egas C."/>
            <person name="Da Costa M.S."/>
        </authorList>
    </citation>
    <scope>NUCLEOTIDE SEQUENCE [LARGE SCALE GENOMIC DNA]</scope>
    <source>
        <strain evidence="10 11">SPSPC-11</strain>
    </source>
</reference>